<dbReference type="KEGG" id="pda:103713952"/>
<dbReference type="PANTHER" id="PTHR31194:SF202">
    <property type="entry name" value="ETHYLENE-RESPONSIVE TRANSCRIPTION FACTOR ERF070"/>
    <property type="match status" value="1"/>
</dbReference>
<dbReference type="SUPFAM" id="SSF54171">
    <property type="entry name" value="DNA-binding domain"/>
    <property type="match status" value="1"/>
</dbReference>
<dbReference type="Proteomes" id="UP000228380">
    <property type="component" value="Chromosome 4"/>
</dbReference>
<accession>A0A8B7CH72</accession>
<proteinExistence type="predicted"/>
<dbReference type="InterPro" id="IPR050913">
    <property type="entry name" value="AP2/ERF_ERF"/>
</dbReference>
<dbReference type="GO" id="GO:0005634">
    <property type="term" value="C:nucleus"/>
    <property type="evidence" value="ECO:0007669"/>
    <property type="project" value="UniProtKB-SubCell"/>
</dbReference>
<evidence type="ECO:0000259" key="7">
    <source>
        <dbReference type="PROSITE" id="PS51032"/>
    </source>
</evidence>
<organism evidence="8 9">
    <name type="scientific">Phoenix dactylifera</name>
    <name type="common">Date palm</name>
    <dbReference type="NCBI Taxonomy" id="42345"/>
    <lineage>
        <taxon>Eukaryota</taxon>
        <taxon>Viridiplantae</taxon>
        <taxon>Streptophyta</taxon>
        <taxon>Embryophyta</taxon>
        <taxon>Tracheophyta</taxon>
        <taxon>Spermatophyta</taxon>
        <taxon>Magnoliopsida</taxon>
        <taxon>Liliopsida</taxon>
        <taxon>Arecaceae</taxon>
        <taxon>Coryphoideae</taxon>
        <taxon>Phoeniceae</taxon>
        <taxon>Phoenix</taxon>
    </lineage>
</organism>
<feature type="compositionally biased region" description="Low complexity" evidence="6">
    <location>
        <begin position="177"/>
        <end position="192"/>
    </location>
</feature>
<keyword evidence="5" id="KW-0539">Nucleus</keyword>
<evidence type="ECO:0000313" key="9">
    <source>
        <dbReference type="RefSeq" id="XP_008799235.1"/>
    </source>
</evidence>
<protein>
    <submittedName>
        <fullName evidence="9">Ethylene-responsive transcription factor CRF2-like</fullName>
    </submittedName>
</protein>
<evidence type="ECO:0000256" key="1">
    <source>
        <dbReference type="ARBA" id="ARBA00004123"/>
    </source>
</evidence>
<evidence type="ECO:0000256" key="5">
    <source>
        <dbReference type="ARBA" id="ARBA00023242"/>
    </source>
</evidence>
<reference evidence="8" key="1">
    <citation type="journal article" date="2019" name="Nat. Commun.">
        <title>Genome-wide association mapping of date palm fruit traits.</title>
        <authorList>
            <person name="Hazzouri K.M."/>
            <person name="Gros-Balthazard M."/>
            <person name="Flowers J.M."/>
            <person name="Copetti D."/>
            <person name="Lemansour A."/>
            <person name="Lebrun M."/>
            <person name="Masmoudi K."/>
            <person name="Ferrand S."/>
            <person name="Dhar M.I."/>
            <person name="Fresquez Z.A."/>
            <person name="Rosas U."/>
            <person name="Zhang J."/>
            <person name="Talag J."/>
            <person name="Lee S."/>
            <person name="Kudrna D."/>
            <person name="Powell R.F."/>
            <person name="Leitch I.J."/>
            <person name="Krueger R.R."/>
            <person name="Wing R.A."/>
            <person name="Amiri K.M.A."/>
            <person name="Purugganan M.D."/>
        </authorList>
    </citation>
    <scope>NUCLEOTIDE SEQUENCE [LARGE SCALE GENOMIC DNA]</scope>
    <source>
        <strain evidence="8">cv. Khalas</strain>
    </source>
</reference>
<dbReference type="CDD" id="cd00018">
    <property type="entry name" value="AP2"/>
    <property type="match status" value="1"/>
</dbReference>
<dbReference type="PRINTS" id="PR00367">
    <property type="entry name" value="ETHRSPELEMNT"/>
</dbReference>
<dbReference type="GeneID" id="103713952"/>
<gene>
    <name evidence="9" type="primary">LOC103713952</name>
</gene>
<feature type="region of interest" description="Disordered" evidence="6">
    <location>
        <begin position="172"/>
        <end position="192"/>
    </location>
</feature>
<feature type="domain" description="AP2/ERF" evidence="7">
    <location>
        <begin position="117"/>
        <end position="174"/>
    </location>
</feature>
<dbReference type="OrthoDB" id="787010at2759"/>
<evidence type="ECO:0000256" key="2">
    <source>
        <dbReference type="ARBA" id="ARBA00023015"/>
    </source>
</evidence>
<sequence>MPGPQRQILMEDKMMMRASGKKNPRVLVPFRRKIRVLFSDPDATDSSSSSEEDGEMGTMTMGLVPKKNRKRVIHDIVITSFPSATSFTPVSKIPRTLKTLKTKTLKSINSSCTPTRRYKGVRQRRWGKWAAEIRDPIRGVRLWLGTYDTAEAASDAYQAASRRLQEEKQRLLRPSVSENSEAPLSAPSPSSVLDVSVSKNKLVEEAVADTINCSVAKEEVVEEKPICELVDQQLEIPDLGFGLDSLGSDDFLLGELGEDLLGLEDLPLWAQPLEGGDFSFLDP</sequence>
<dbReference type="Pfam" id="PF00847">
    <property type="entry name" value="AP2"/>
    <property type="match status" value="1"/>
</dbReference>
<dbReference type="AlphaFoldDB" id="A0A8B7CH72"/>
<dbReference type="InterPro" id="IPR036955">
    <property type="entry name" value="AP2/ERF_dom_sf"/>
</dbReference>
<dbReference type="PROSITE" id="PS51032">
    <property type="entry name" value="AP2_ERF"/>
    <property type="match status" value="1"/>
</dbReference>
<comment type="subcellular location">
    <subcellularLocation>
        <location evidence="1">Nucleus</location>
    </subcellularLocation>
</comment>
<keyword evidence="3" id="KW-0238">DNA-binding</keyword>
<reference evidence="9" key="2">
    <citation type="submission" date="2025-08" db="UniProtKB">
        <authorList>
            <consortium name="RefSeq"/>
        </authorList>
    </citation>
    <scope>IDENTIFICATION</scope>
    <source>
        <tissue evidence="9">Young leaves</tissue>
    </source>
</reference>
<dbReference type="RefSeq" id="XP_008799235.1">
    <property type="nucleotide sequence ID" value="XM_008801013.4"/>
</dbReference>
<dbReference type="SMART" id="SM00380">
    <property type="entry name" value="AP2"/>
    <property type="match status" value="1"/>
</dbReference>
<evidence type="ECO:0000256" key="3">
    <source>
        <dbReference type="ARBA" id="ARBA00023125"/>
    </source>
</evidence>
<dbReference type="GO" id="GO:0003700">
    <property type="term" value="F:DNA-binding transcription factor activity"/>
    <property type="evidence" value="ECO:0007669"/>
    <property type="project" value="InterPro"/>
</dbReference>
<evidence type="ECO:0000256" key="6">
    <source>
        <dbReference type="SAM" id="MobiDB-lite"/>
    </source>
</evidence>
<name>A0A8B7CH72_PHODC</name>
<dbReference type="PANTHER" id="PTHR31194">
    <property type="entry name" value="SHN SHINE , DNA BINDING / TRANSCRIPTION FACTOR"/>
    <property type="match status" value="1"/>
</dbReference>
<keyword evidence="2" id="KW-0805">Transcription regulation</keyword>
<dbReference type="Gene3D" id="3.30.730.10">
    <property type="entry name" value="AP2/ERF domain"/>
    <property type="match status" value="1"/>
</dbReference>
<evidence type="ECO:0000256" key="4">
    <source>
        <dbReference type="ARBA" id="ARBA00023163"/>
    </source>
</evidence>
<dbReference type="GO" id="GO:0003677">
    <property type="term" value="F:DNA binding"/>
    <property type="evidence" value="ECO:0007669"/>
    <property type="project" value="UniProtKB-KW"/>
</dbReference>
<evidence type="ECO:0000313" key="8">
    <source>
        <dbReference type="Proteomes" id="UP000228380"/>
    </source>
</evidence>
<dbReference type="InterPro" id="IPR001471">
    <property type="entry name" value="AP2/ERF_dom"/>
</dbReference>
<feature type="region of interest" description="Disordered" evidence="6">
    <location>
        <begin position="41"/>
        <end position="60"/>
    </location>
</feature>
<keyword evidence="8" id="KW-1185">Reference proteome</keyword>
<keyword evidence="4" id="KW-0804">Transcription</keyword>
<dbReference type="InterPro" id="IPR016177">
    <property type="entry name" value="DNA-bd_dom_sf"/>
</dbReference>